<organism evidence="1 2">
    <name type="scientific">Persea americana</name>
    <name type="common">Avocado</name>
    <dbReference type="NCBI Taxonomy" id="3435"/>
    <lineage>
        <taxon>Eukaryota</taxon>
        <taxon>Viridiplantae</taxon>
        <taxon>Streptophyta</taxon>
        <taxon>Embryophyta</taxon>
        <taxon>Tracheophyta</taxon>
        <taxon>Spermatophyta</taxon>
        <taxon>Magnoliopsida</taxon>
        <taxon>Magnoliidae</taxon>
        <taxon>Laurales</taxon>
        <taxon>Lauraceae</taxon>
        <taxon>Persea</taxon>
    </lineage>
</organism>
<protein>
    <submittedName>
        <fullName evidence="1">Uncharacterized protein</fullName>
    </submittedName>
</protein>
<dbReference type="Proteomes" id="UP001234297">
    <property type="component" value="Chromosome 9"/>
</dbReference>
<gene>
    <name evidence="1" type="ORF">MRB53_029512</name>
</gene>
<evidence type="ECO:0000313" key="1">
    <source>
        <dbReference type="EMBL" id="KAJ8620983.1"/>
    </source>
</evidence>
<sequence>MVISNKTADLLARLKPPQVPSFTESETLPEHIHPIYVQEMQSRTQSLDQHIRLCCLRERIMQGMESPEALIYLLR</sequence>
<name>A0ACC2KJ80_PERAE</name>
<comment type="caution">
    <text evidence="1">The sequence shown here is derived from an EMBL/GenBank/DDBJ whole genome shotgun (WGS) entry which is preliminary data.</text>
</comment>
<dbReference type="EMBL" id="CM056817">
    <property type="protein sequence ID" value="KAJ8620983.1"/>
    <property type="molecule type" value="Genomic_DNA"/>
</dbReference>
<evidence type="ECO:0000313" key="2">
    <source>
        <dbReference type="Proteomes" id="UP001234297"/>
    </source>
</evidence>
<accession>A0ACC2KJ80</accession>
<reference evidence="1 2" key="1">
    <citation type="journal article" date="2022" name="Hortic Res">
        <title>A haplotype resolved chromosomal level avocado genome allows analysis of novel avocado genes.</title>
        <authorList>
            <person name="Nath O."/>
            <person name="Fletcher S.J."/>
            <person name="Hayward A."/>
            <person name="Shaw L.M."/>
            <person name="Masouleh A.K."/>
            <person name="Furtado A."/>
            <person name="Henry R.J."/>
            <person name="Mitter N."/>
        </authorList>
    </citation>
    <scope>NUCLEOTIDE SEQUENCE [LARGE SCALE GENOMIC DNA]</scope>
    <source>
        <strain evidence="2">cv. Hass</strain>
    </source>
</reference>
<keyword evidence="2" id="KW-1185">Reference proteome</keyword>
<proteinExistence type="predicted"/>